<feature type="region of interest" description="Disordered" evidence="1">
    <location>
        <begin position="86"/>
        <end position="107"/>
    </location>
</feature>
<accession>A0A9W9YG40</accession>
<feature type="compositionally biased region" description="Polar residues" evidence="1">
    <location>
        <begin position="93"/>
        <end position="107"/>
    </location>
</feature>
<proteinExistence type="predicted"/>
<dbReference type="OrthoDB" id="5988109at2759"/>
<evidence type="ECO:0000313" key="3">
    <source>
        <dbReference type="Proteomes" id="UP001163046"/>
    </source>
</evidence>
<feature type="region of interest" description="Disordered" evidence="1">
    <location>
        <begin position="124"/>
        <end position="185"/>
    </location>
</feature>
<evidence type="ECO:0000313" key="2">
    <source>
        <dbReference type="EMBL" id="KAJ7340169.1"/>
    </source>
</evidence>
<dbReference type="EMBL" id="MU827778">
    <property type="protein sequence ID" value="KAJ7340169.1"/>
    <property type="molecule type" value="Genomic_DNA"/>
</dbReference>
<keyword evidence="3" id="KW-1185">Reference proteome</keyword>
<dbReference type="AlphaFoldDB" id="A0A9W9YG40"/>
<comment type="caution">
    <text evidence="2">The sequence shown here is derived from an EMBL/GenBank/DDBJ whole genome shotgun (WGS) entry which is preliminary data.</text>
</comment>
<feature type="compositionally biased region" description="Polar residues" evidence="1">
    <location>
        <begin position="1"/>
        <end position="28"/>
    </location>
</feature>
<sequence>MTDQKPLFTLQQQSQHCMQMSPGNHSPVQQQQQQQLQQPQQVDHVDQALAHLQEQAQTLDLSPHNIDSNPSSVDSQILCWDQQHPLFDGESESYPSPGSQHSDMSSLSPLQMDQLSHSMDALQNSNLYQGNGKPDNHHMQRSYSERTPSDCPDDFFLMVPQTKPRSMSEPQFPVSTHKRSSSFPSIPFATPPPSYEAHMAAHTHKQQRNVAQPGQMGGGFDISPKHEDMDLPLESVIQDKELTQELHKAMMKNFSSIDHDEILEILGEPRNHLPTTTSSFGGVMSPPQSSPANSQTMSRSPSFGYLRTLPVHNSPGRMSRSCEDVSQLPVANKFSLQMDNNTMSDFDQMLMSPLSPMKVDSCDADDNSSLMYHSSNSIPIPTSNGGVGRTDNLSWLDLSLSPSAQNVIPHGNIELSYNNNNKGTPPAFLYDPVTAFKGDEHFPLSLFDLDTPTSLHPPTDFGETMDYCV</sequence>
<name>A0A9W9YG40_9CNID</name>
<protein>
    <submittedName>
        <fullName evidence="2">Uncharacterized protein</fullName>
    </submittedName>
</protein>
<feature type="compositionally biased region" description="Basic and acidic residues" evidence="1">
    <location>
        <begin position="134"/>
        <end position="148"/>
    </location>
</feature>
<feature type="compositionally biased region" description="Low complexity" evidence="1">
    <location>
        <begin position="29"/>
        <end position="41"/>
    </location>
</feature>
<feature type="region of interest" description="Disordered" evidence="1">
    <location>
        <begin position="1"/>
        <end position="43"/>
    </location>
</feature>
<evidence type="ECO:0000256" key="1">
    <source>
        <dbReference type="SAM" id="MobiDB-lite"/>
    </source>
</evidence>
<organism evidence="2 3">
    <name type="scientific">Desmophyllum pertusum</name>
    <dbReference type="NCBI Taxonomy" id="174260"/>
    <lineage>
        <taxon>Eukaryota</taxon>
        <taxon>Metazoa</taxon>
        <taxon>Cnidaria</taxon>
        <taxon>Anthozoa</taxon>
        <taxon>Hexacorallia</taxon>
        <taxon>Scleractinia</taxon>
        <taxon>Caryophylliina</taxon>
        <taxon>Caryophylliidae</taxon>
        <taxon>Desmophyllum</taxon>
    </lineage>
</organism>
<gene>
    <name evidence="2" type="ORF">OS493_002898</name>
</gene>
<reference evidence="2" key="1">
    <citation type="submission" date="2023-01" db="EMBL/GenBank/DDBJ databases">
        <title>Genome assembly of the deep-sea coral Lophelia pertusa.</title>
        <authorList>
            <person name="Herrera S."/>
            <person name="Cordes E."/>
        </authorList>
    </citation>
    <scope>NUCLEOTIDE SEQUENCE</scope>
    <source>
        <strain evidence="2">USNM1676648</strain>
        <tissue evidence="2">Polyp</tissue>
    </source>
</reference>
<dbReference type="Proteomes" id="UP001163046">
    <property type="component" value="Unassembled WGS sequence"/>
</dbReference>